<protein>
    <submittedName>
        <fullName evidence="2">Uncharacterized protein</fullName>
    </submittedName>
</protein>
<comment type="caution">
    <text evidence="2">The sequence shown here is derived from an EMBL/GenBank/DDBJ whole genome shotgun (WGS) entry which is preliminary data.</text>
</comment>
<keyword evidence="3" id="KW-1185">Reference proteome</keyword>
<dbReference type="InParanoid" id="A0A2R5GBB3"/>
<evidence type="ECO:0000313" key="3">
    <source>
        <dbReference type="Proteomes" id="UP000241890"/>
    </source>
</evidence>
<feature type="region of interest" description="Disordered" evidence="1">
    <location>
        <begin position="162"/>
        <end position="203"/>
    </location>
</feature>
<evidence type="ECO:0000313" key="2">
    <source>
        <dbReference type="EMBL" id="GBG28287.1"/>
    </source>
</evidence>
<accession>A0A2R5GBB3</accession>
<dbReference type="EMBL" id="BEYU01000040">
    <property type="protein sequence ID" value="GBG28287.1"/>
    <property type="molecule type" value="Genomic_DNA"/>
</dbReference>
<organism evidence="2 3">
    <name type="scientific">Hondaea fermentalgiana</name>
    <dbReference type="NCBI Taxonomy" id="2315210"/>
    <lineage>
        <taxon>Eukaryota</taxon>
        <taxon>Sar</taxon>
        <taxon>Stramenopiles</taxon>
        <taxon>Bigyra</taxon>
        <taxon>Labyrinthulomycetes</taxon>
        <taxon>Thraustochytrida</taxon>
        <taxon>Thraustochytriidae</taxon>
        <taxon>Hondaea</taxon>
    </lineage>
</organism>
<dbReference type="Proteomes" id="UP000241890">
    <property type="component" value="Unassembled WGS sequence"/>
</dbReference>
<reference evidence="2 3" key="1">
    <citation type="submission" date="2017-12" db="EMBL/GenBank/DDBJ databases">
        <title>Sequencing, de novo assembly and annotation of complete genome of a new Thraustochytrid species, strain FCC1311.</title>
        <authorList>
            <person name="Sedici K."/>
            <person name="Godart F."/>
            <person name="Aiese Cigliano R."/>
            <person name="Sanseverino W."/>
            <person name="Barakat M."/>
            <person name="Ortet P."/>
            <person name="Marechal E."/>
            <person name="Cagnac O."/>
            <person name="Amato A."/>
        </authorList>
    </citation>
    <scope>NUCLEOTIDE SEQUENCE [LARGE SCALE GENOMIC DNA]</scope>
</reference>
<dbReference type="AlphaFoldDB" id="A0A2R5GBB3"/>
<sequence length="419" mass="45885">MAPPMHDELKSTSRHFIVAVALQAQEKPVTAVDELKRGVRKEYPIKYLEEIGAVPTPQNIALVEKEMGIDTNCKVSAAWKSRGSVHDSLYVAPKFPNQSLDAAAAAAAAEGGETLHAKEIAGNTSAASSSLTGTPLDFAIVNASLARQEQAMLDKVKVQRYMRPEARNKTQRQHFPGRRRQRPLRPGKTLYDNSKDESRSGDDLINDHGDVEATIAFLEAILNEGDKGLLLDGTQELADPDADPNTASTSQQRRARGVKLKLRFHSVDELKADFAALDVLNGAEAMSLTVPRSLRLDQDIGKPCVLERIPLTAAMMEELQEPLTLVLGRHREQLENVLKELNLLCLRANLGGLIQVGPVLNIVDHACMLVFRQILLKHIDADGLGASRELPDAAACRSALLASFRLQGFQGIQRDVCHR</sequence>
<feature type="compositionally biased region" description="Basic and acidic residues" evidence="1">
    <location>
        <begin position="193"/>
        <end position="203"/>
    </location>
</feature>
<gene>
    <name evidence="2" type="ORF">FCC1311_045102</name>
</gene>
<evidence type="ECO:0000256" key="1">
    <source>
        <dbReference type="SAM" id="MobiDB-lite"/>
    </source>
</evidence>
<name>A0A2R5GBB3_9STRA</name>
<dbReference type="OrthoDB" id="159675at2759"/>
<feature type="compositionally biased region" description="Basic residues" evidence="1">
    <location>
        <begin position="169"/>
        <end position="185"/>
    </location>
</feature>
<feature type="region of interest" description="Disordered" evidence="1">
    <location>
        <begin position="234"/>
        <end position="254"/>
    </location>
</feature>
<proteinExistence type="predicted"/>